<keyword evidence="2" id="KW-1185">Reference proteome</keyword>
<dbReference type="RefSeq" id="WP_163966858.1">
    <property type="nucleotide sequence ID" value="NZ_JAAGNX010000003.1"/>
</dbReference>
<dbReference type="EMBL" id="JAAGNX010000003">
    <property type="protein sequence ID" value="NDV63374.1"/>
    <property type="molecule type" value="Genomic_DNA"/>
</dbReference>
<evidence type="ECO:0000313" key="2">
    <source>
        <dbReference type="Proteomes" id="UP000478417"/>
    </source>
</evidence>
<comment type="caution">
    <text evidence="1">The sequence shown here is derived from an EMBL/GenBank/DDBJ whole genome shotgun (WGS) entry which is preliminary data.</text>
</comment>
<reference evidence="1 2" key="1">
    <citation type="submission" date="2020-02" db="EMBL/GenBank/DDBJ databases">
        <title>Albibacoteraceae fam. nov., the first described family within the subdivision 4 Verrucomicrobia.</title>
        <authorList>
            <person name="Xi F."/>
        </authorList>
    </citation>
    <scope>NUCLEOTIDE SEQUENCE [LARGE SCALE GENOMIC DNA]</scope>
    <source>
        <strain evidence="1 2">CK1056</strain>
    </source>
</reference>
<proteinExistence type="predicted"/>
<organism evidence="1 2">
    <name type="scientific">Oceanipulchritudo coccoides</name>
    <dbReference type="NCBI Taxonomy" id="2706888"/>
    <lineage>
        <taxon>Bacteria</taxon>
        <taxon>Pseudomonadati</taxon>
        <taxon>Verrucomicrobiota</taxon>
        <taxon>Opitutia</taxon>
        <taxon>Puniceicoccales</taxon>
        <taxon>Oceanipulchritudinaceae</taxon>
        <taxon>Oceanipulchritudo</taxon>
    </lineage>
</organism>
<accession>A0A6B2M5H6</accession>
<evidence type="ECO:0000313" key="1">
    <source>
        <dbReference type="EMBL" id="NDV63374.1"/>
    </source>
</evidence>
<protein>
    <recommendedName>
        <fullName evidence="3">Lipoprotein</fullName>
    </recommendedName>
</protein>
<name>A0A6B2M5H6_9BACT</name>
<gene>
    <name evidence="1" type="ORF">G0Q06_12990</name>
</gene>
<dbReference type="AlphaFoldDB" id="A0A6B2M5H6"/>
<sequence>MKELAQTFLILSIILTGCDKPKDFASADHNPLVALYECVGNSLSVTGKNIEKSLNSKFEGKSIGDIEKWYEELRQISCQEGPISFDIIKGHREVSITAVTEKDQFVFYLNISFKLSSQGLFERAWVASSTQSKYDNMKQTYEN</sequence>
<dbReference type="PROSITE" id="PS51257">
    <property type="entry name" value="PROKAR_LIPOPROTEIN"/>
    <property type="match status" value="1"/>
</dbReference>
<evidence type="ECO:0008006" key="3">
    <source>
        <dbReference type="Google" id="ProtNLM"/>
    </source>
</evidence>
<dbReference type="Proteomes" id="UP000478417">
    <property type="component" value="Unassembled WGS sequence"/>
</dbReference>